<comment type="caution">
    <text evidence="1">The sequence shown here is derived from an EMBL/GenBank/DDBJ whole genome shotgun (WGS) entry which is preliminary data.</text>
</comment>
<evidence type="ECO:0000313" key="2">
    <source>
        <dbReference type="Proteomes" id="UP001341820"/>
    </source>
</evidence>
<dbReference type="Proteomes" id="UP001341820">
    <property type="component" value="Unassembled WGS sequence"/>
</dbReference>
<keyword evidence="2" id="KW-1185">Reference proteome</keyword>
<protein>
    <submittedName>
        <fullName evidence="1">Uncharacterized protein</fullName>
    </submittedName>
</protein>
<sequence length="208" mass="23229">MLSLLYQGEGIALAKENNADSNVIITVVNDQTGEVTTYKDSLVESNELNRVFSTNMSNLDDSDEIYSESYSSNYELFIPFESNEVSIFDNKGDYKTSNGVTARLNVNYDRRASGKDQQIRLNRVWGSWTPSSKHYNVSSRQVNAHSGSIWGKKLEIKPTQNTFSRTTNWGYNIYGGGDASPRAWSSAKITISSMGSTTYTISLEFTFG</sequence>
<dbReference type="EMBL" id="JAROAS010000026">
    <property type="protein sequence ID" value="MED4129113.1"/>
    <property type="molecule type" value="Genomic_DNA"/>
</dbReference>
<organism evidence="1 2">
    <name type="scientific">Shouchella miscanthi</name>
    <dbReference type="NCBI Taxonomy" id="2598861"/>
    <lineage>
        <taxon>Bacteria</taxon>
        <taxon>Bacillati</taxon>
        <taxon>Bacillota</taxon>
        <taxon>Bacilli</taxon>
        <taxon>Bacillales</taxon>
        <taxon>Bacillaceae</taxon>
        <taxon>Shouchella</taxon>
    </lineage>
</organism>
<evidence type="ECO:0000313" key="1">
    <source>
        <dbReference type="EMBL" id="MED4129113.1"/>
    </source>
</evidence>
<dbReference type="RefSeq" id="WP_328237808.1">
    <property type="nucleotide sequence ID" value="NZ_JAROAS010000026.1"/>
</dbReference>
<proteinExistence type="predicted"/>
<accession>A0ABU6NNV8</accession>
<gene>
    <name evidence="1" type="ORF">P5F74_13295</name>
</gene>
<name>A0ABU6NNV8_9BACI</name>
<reference evidence="1 2" key="1">
    <citation type="submission" date="2023-03" db="EMBL/GenBank/DDBJ databases">
        <title>Bacillus Genome Sequencing.</title>
        <authorList>
            <person name="Dunlap C."/>
        </authorList>
    </citation>
    <scope>NUCLEOTIDE SEQUENCE [LARGE SCALE GENOMIC DNA]</scope>
    <source>
        <strain evidence="1 2">B-4107</strain>
    </source>
</reference>